<sequence>MFKNLRPPRCEWVCPVETMEEDERKKIVGIVGLAPSVQNQIFSLTSLGWLWVLGGDDRSRCQDSWTGSYQHCVDSPNLHLPPLFASIWTAEQTINRTQDPVFDALKRKWIILTSMIWVHQLQQPLMHTDAADHPVINMHTHMWSQVLSVVTSLPLFARYSSKTAVPPACAKSATSRLSVHKSGYETQVKDGARCGSGVVVTGTQGWWKITDLAPERQPKQQLTGLMKHTIKVQADSEDVVGWELEAIVGEEKLNVIEHNLEVVVESRDPSTL</sequence>
<dbReference type="AlphaFoldDB" id="A0A8H6MDT9"/>
<name>A0A8H6MDT9_9AGAR</name>
<proteinExistence type="predicted"/>
<reference evidence="1 2" key="1">
    <citation type="submission" date="2020-07" db="EMBL/GenBank/DDBJ databases">
        <title>Comparative genomics of pyrophilous fungi reveals a link between fire events and developmental genes.</title>
        <authorList>
            <consortium name="DOE Joint Genome Institute"/>
            <person name="Steindorff A.S."/>
            <person name="Carver A."/>
            <person name="Calhoun S."/>
            <person name="Stillman K."/>
            <person name="Liu H."/>
            <person name="Lipzen A."/>
            <person name="Pangilinan J."/>
            <person name="Labutti K."/>
            <person name="Bruns T.D."/>
            <person name="Grigoriev I.V."/>
        </authorList>
    </citation>
    <scope>NUCLEOTIDE SEQUENCE [LARGE SCALE GENOMIC DNA]</scope>
    <source>
        <strain evidence="1 2">CBS 144469</strain>
    </source>
</reference>
<dbReference type="EMBL" id="JACGCI010000012">
    <property type="protein sequence ID" value="KAF6760367.1"/>
    <property type="molecule type" value="Genomic_DNA"/>
</dbReference>
<evidence type="ECO:0000313" key="2">
    <source>
        <dbReference type="Proteomes" id="UP000521943"/>
    </source>
</evidence>
<organism evidence="1 2">
    <name type="scientific">Ephemerocybe angulata</name>
    <dbReference type="NCBI Taxonomy" id="980116"/>
    <lineage>
        <taxon>Eukaryota</taxon>
        <taxon>Fungi</taxon>
        <taxon>Dikarya</taxon>
        <taxon>Basidiomycota</taxon>
        <taxon>Agaricomycotina</taxon>
        <taxon>Agaricomycetes</taxon>
        <taxon>Agaricomycetidae</taxon>
        <taxon>Agaricales</taxon>
        <taxon>Agaricineae</taxon>
        <taxon>Psathyrellaceae</taxon>
        <taxon>Ephemerocybe</taxon>
    </lineage>
</organism>
<accession>A0A8H6MDT9</accession>
<dbReference type="Proteomes" id="UP000521943">
    <property type="component" value="Unassembled WGS sequence"/>
</dbReference>
<protein>
    <submittedName>
        <fullName evidence="1">Uncharacterized protein</fullName>
    </submittedName>
</protein>
<comment type="caution">
    <text evidence="1">The sequence shown here is derived from an EMBL/GenBank/DDBJ whole genome shotgun (WGS) entry which is preliminary data.</text>
</comment>
<evidence type="ECO:0000313" key="1">
    <source>
        <dbReference type="EMBL" id="KAF6760367.1"/>
    </source>
</evidence>
<keyword evidence="2" id="KW-1185">Reference proteome</keyword>
<gene>
    <name evidence="1" type="ORF">DFP72DRAFT_843283</name>
</gene>